<dbReference type="PATRIC" id="fig|1526658.3.peg.1578"/>
<evidence type="ECO:0000313" key="9">
    <source>
        <dbReference type="Proteomes" id="UP000037822"/>
    </source>
</evidence>
<evidence type="ECO:0000256" key="2">
    <source>
        <dbReference type="ARBA" id="ARBA00022722"/>
    </source>
</evidence>
<dbReference type="GO" id="GO:0004540">
    <property type="term" value="F:RNA nuclease activity"/>
    <property type="evidence" value="ECO:0007669"/>
    <property type="project" value="InterPro"/>
</dbReference>
<keyword evidence="3 6" id="KW-0479">Metal-binding</keyword>
<dbReference type="Pfam" id="PF01850">
    <property type="entry name" value="PIN"/>
    <property type="match status" value="1"/>
</dbReference>
<dbReference type="Proteomes" id="UP000037822">
    <property type="component" value="Unassembled WGS sequence"/>
</dbReference>
<evidence type="ECO:0000256" key="1">
    <source>
        <dbReference type="ARBA" id="ARBA00022649"/>
    </source>
</evidence>
<evidence type="ECO:0000256" key="5">
    <source>
        <dbReference type="ARBA" id="ARBA00022842"/>
    </source>
</evidence>
<dbReference type="PANTHER" id="PTHR42740">
    <property type="entry name" value="RIBONUCLEASE VAPC3"/>
    <property type="match status" value="1"/>
</dbReference>
<keyword evidence="8" id="KW-0238">DNA-binding</keyword>
<sequence length="129" mass="14225">MIVADSSVWISHFRGEATLSVAKLDALIETPDLLLGDLILLELLQGARDERHAFAIETRLRHFSLASMLNPAIARAGARNCRRLRGQGVTVRKTTDLIIATFCIEHGHALLHADRDFSAFAEHLGLLMA</sequence>
<dbReference type="GO" id="GO:0000287">
    <property type="term" value="F:magnesium ion binding"/>
    <property type="evidence" value="ECO:0007669"/>
    <property type="project" value="UniProtKB-UniRule"/>
</dbReference>
<comment type="function">
    <text evidence="6">Toxic component of a toxin-antitoxin (TA) system. An RNase.</text>
</comment>
<keyword evidence="9" id="KW-1185">Reference proteome</keyword>
<comment type="cofactor">
    <cofactor evidence="6">
        <name>Mg(2+)</name>
        <dbReference type="ChEBI" id="CHEBI:18420"/>
    </cofactor>
</comment>
<dbReference type="OrthoDB" id="9811788at2"/>
<proteinExistence type="inferred from homology"/>
<evidence type="ECO:0000256" key="6">
    <source>
        <dbReference type="HAMAP-Rule" id="MF_00265"/>
    </source>
</evidence>
<feature type="domain" description="PIN" evidence="7">
    <location>
        <begin position="2"/>
        <end position="121"/>
    </location>
</feature>
<organism evidence="8 9">
    <name type="scientific">Bosea vaviloviae</name>
    <dbReference type="NCBI Taxonomy" id="1526658"/>
    <lineage>
        <taxon>Bacteria</taxon>
        <taxon>Pseudomonadati</taxon>
        <taxon>Pseudomonadota</taxon>
        <taxon>Alphaproteobacteria</taxon>
        <taxon>Hyphomicrobiales</taxon>
        <taxon>Boseaceae</taxon>
        <taxon>Bosea</taxon>
    </lineage>
</organism>
<keyword evidence="1 6" id="KW-1277">Toxin-antitoxin system</keyword>
<reference evidence="8 9" key="1">
    <citation type="submission" date="2015-07" db="EMBL/GenBank/DDBJ databases">
        <title>Whole genome sequencing of Bosea vaviloviae isolated from cave pool.</title>
        <authorList>
            <person name="Tan N.E.H."/>
            <person name="Lee Y.P."/>
            <person name="Gan H.M."/>
            <person name="Barton H."/>
            <person name="Savka M.A."/>
        </authorList>
    </citation>
    <scope>NUCLEOTIDE SEQUENCE [LARGE SCALE GENOMIC DNA]</scope>
    <source>
        <strain evidence="8 9">SD260</strain>
    </source>
</reference>
<keyword evidence="4 6" id="KW-0378">Hydrolase</keyword>
<dbReference type="PANTHER" id="PTHR42740:SF1">
    <property type="entry name" value="RIBONUCLEASE VAPC3"/>
    <property type="match status" value="1"/>
</dbReference>
<comment type="caution">
    <text evidence="8">The sequence shown here is derived from an EMBL/GenBank/DDBJ whole genome shotgun (WGS) entry which is preliminary data.</text>
</comment>
<dbReference type="GO" id="GO:0003677">
    <property type="term" value="F:DNA binding"/>
    <property type="evidence" value="ECO:0007669"/>
    <property type="project" value="UniProtKB-KW"/>
</dbReference>
<dbReference type="Gene3D" id="3.40.50.1010">
    <property type="entry name" value="5'-nuclease"/>
    <property type="match status" value="1"/>
</dbReference>
<dbReference type="GO" id="GO:0090729">
    <property type="term" value="F:toxin activity"/>
    <property type="evidence" value="ECO:0007669"/>
    <property type="project" value="UniProtKB-KW"/>
</dbReference>
<accession>A0A0N1FC25</accession>
<keyword evidence="5 6" id="KW-0460">Magnesium</keyword>
<dbReference type="EMBL" id="LGSZ01000053">
    <property type="protein sequence ID" value="KPH78865.1"/>
    <property type="molecule type" value="Genomic_DNA"/>
</dbReference>
<feature type="binding site" evidence="6">
    <location>
        <position position="96"/>
    </location>
    <ligand>
        <name>Mg(2+)</name>
        <dbReference type="ChEBI" id="CHEBI:18420"/>
    </ligand>
</feature>
<dbReference type="RefSeq" id="WP_054210976.1">
    <property type="nucleotide sequence ID" value="NZ_LGSZ01000053.1"/>
</dbReference>
<evidence type="ECO:0000259" key="7">
    <source>
        <dbReference type="Pfam" id="PF01850"/>
    </source>
</evidence>
<feature type="binding site" evidence="6">
    <location>
        <position position="5"/>
    </location>
    <ligand>
        <name>Mg(2+)</name>
        <dbReference type="ChEBI" id="CHEBI:18420"/>
    </ligand>
</feature>
<dbReference type="SUPFAM" id="SSF88723">
    <property type="entry name" value="PIN domain-like"/>
    <property type="match status" value="1"/>
</dbReference>
<protein>
    <recommendedName>
        <fullName evidence="6">Ribonuclease VapC</fullName>
        <shortName evidence="6">RNase VapC</shortName>
        <ecNumber evidence="6">3.1.-.-</ecNumber>
    </recommendedName>
    <alternativeName>
        <fullName evidence="6">Toxin VapC</fullName>
    </alternativeName>
</protein>
<dbReference type="EC" id="3.1.-.-" evidence="6"/>
<dbReference type="GO" id="GO:0016787">
    <property type="term" value="F:hydrolase activity"/>
    <property type="evidence" value="ECO:0007669"/>
    <property type="project" value="UniProtKB-KW"/>
</dbReference>
<dbReference type="InterPro" id="IPR022907">
    <property type="entry name" value="VapC_family"/>
</dbReference>
<dbReference type="HAMAP" id="MF_00265">
    <property type="entry name" value="VapC_Nob1"/>
    <property type="match status" value="1"/>
</dbReference>
<dbReference type="AlphaFoldDB" id="A0A0N1FC25"/>
<evidence type="ECO:0000256" key="4">
    <source>
        <dbReference type="ARBA" id="ARBA00022801"/>
    </source>
</evidence>
<evidence type="ECO:0000256" key="3">
    <source>
        <dbReference type="ARBA" id="ARBA00022723"/>
    </source>
</evidence>
<dbReference type="InterPro" id="IPR029060">
    <property type="entry name" value="PIN-like_dom_sf"/>
</dbReference>
<comment type="similarity">
    <text evidence="6">Belongs to the PINc/VapC protein family.</text>
</comment>
<dbReference type="InterPro" id="IPR051749">
    <property type="entry name" value="PINc/VapC_TA_RNase"/>
</dbReference>
<name>A0A0N1FC25_9HYPH</name>
<evidence type="ECO:0000313" key="8">
    <source>
        <dbReference type="EMBL" id="KPH78865.1"/>
    </source>
</evidence>
<keyword evidence="6" id="KW-0800">Toxin</keyword>
<keyword evidence="2 6" id="KW-0540">Nuclease</keyword>
<dbReference type="InterPro" id="IPR002716">
    <property type="entry name" value="PIN_dom"/>
</dbReference>
<gene>
    <name evidence="6" type="primary">vapC</name>
    <name evidence="8" type="ORF">AE618_20795</name>
</gene>